<dbReference type="GO" id="GO:0030956">
    <property type="term" value="C:glutamyl-tRNA(Gln) amidotransferase complex"/>
    <property type="evidence" value="ECO:0007669"/>
    <property type="project" value="UniProtKB-UniRule"/>
</dbReference>
<dbReference type="STRING" id="763665.A0A2G5BB14"/>
<sequence length="536" mass="60176">MHRLQSLRTFCLNHSRGGVSAPVLCTKPRHRKDTLVQKRAVGSIAQEARKETADNEFKATIGLELHAQLAASQKLFSAASAQWNEPPNTNVCAIDAGLPGALPQLNPRCVELAARAILAFGGRVQQRSSFDRKHYFYADQPLGYQITQQHYPIGRGGYIQLGPTDGLNYSKRVHIHQLQLEQDTAKSIHGVYPGYVLVDLNRAGVALIEIVSDPDIETAIEASTYVRKMQTLLRHIGVSNCNMEEGSLRCDVNVSVYRIGEDRLSGARCELKNLNSLKTIRGAIGAEIARQTEIIRKGGYVEQETRGYDARCDKTYPLRSKETAPDYRYMPEPDVPEIHLSQDWIERVQSALPEMPEMTLARVRLQYSLTQEDVATMLNEPGCLAFFEESVQGRDPKRVSSWITSEIFGQLSYRNQKLIDSPLTVQQFAQILDSISTDLITSAQAKQLLIAFMDGEKRHVSDLIKAHGWEVIGDESRLQGIAEDLLEKHPKEVAGYLKGQTRRLNFFVGKLMQLTKGQAKPQEANRIIRKLLESKR</sequence>
<dbReference type="GO" id="GO:0032543">
    <property type="term" value="P:mitochondrial translation"/>
    <property type="evidence" value="ECO:0007669"/>
    <property type="project" value="UniProtKB-UniRule"/>
</dbReference>
<evidence type="ECO:0000313" key="10">
    <source>
        <dbReference type="Proteomes" id="UP000242474"/>
    </source>
</evidence>
<dbReference type="InterPro" id="IPR023168">
    <property type="entry name" value="GatB_Yqey_C_2"/>
</dbReference>
<dbReference type="NCBIfam" id="NF004012">
    <property type="entry name" value="PRK05477.1-2"/>
    <property type="match status" value="1"/>
</dbReference>
<dbReference type="InterPro" id="IPR006075">
    <property type="entry name" value="Asn/Gln-tRNA_Trfase_suB/E_cat"/>
</dbReference>
<dbReference type="InterPro" id="IPR014746">
    <property type="entry name" value="Gln_synth/guanido_kin_cat_dom"/>
</dbReference>
<dbReference type="OrthoDB" id="1722066at2759"/>
<organism evidence="9 10">
    <name type="scientific">Coemansia reversa (strain ATCC 12441 / NRRL 1564)</name>
    <dbReference type="NCBI Taxonomy" id="763665"/>
    <lineage>
        <taxon>Eukaryota</taxon>
        <taxon>Fungi</taxon>
        <taxon>Fungi incertae sedis</taxon>
        <taxon>Zoopagomycota</taxon>
        <taxon>Kickxellomycotina</taxon>
        <taxon>Kickxellomycetes</taxon>
        <taxon>Kickxellales</taxon>
        <taxon>Kickxellaceae</taxon>
        <taxon>Coemansia</taxon>
    </lineage>
</organism>
<dbReference type="PANTHER" id="PTHR11659">
    <property type="entry name" value="GLUTAMYL-TRNA GLN AMIDOTRANSFERASE SUBUNIT B MITOCHONDRIAL AND PROKARYOTIC PET112-RELATED"/>
    <property type="match status" value="1"/>
</dbReference>
<dbReference type="HAMAP" id="MF_00121">
    <property type="entry name" value="GatB"/>
    <property type="match status" value="1"/>
</dbReference>
<name>A0A2G5BB14_COERN</name>
<feature type="domain" description="Asn/Gln amidotransferase" evidence="8">
    <location>
        <begin position="385"/>
        <end position="532"/>
    </location>
</feature>
<evidence type="ECO:0000259" key="8">
    <source>
        <dbReference type="SMART" id="SM00845"/>
    </source>
</evidence>
<dbReference type="SMART" id="SM00845">
    <property type="entry name" value="GatB_Yqey"/>
    <property type="match status" value="1"/>
</dbReference>
<evidence type="ECO:0000313" key="9">
    <source>
        <dbReference type="EMBL" id="PIA15907.1"/>
    </source>
</evidence>
<dbReference type="GO" id="GO:0005739">
    <property type="term" value="C:mitochondrion"/>
    <property type="evidence" value="ECO:0007669"/>
    <property type="project" value="UniProtKB-SubCell"/>
</dbReference>
<keyword evidence="10" id="KW-1185">Reference proteome</keyword>
<dbReference type="Pfam" id="PF02934">
    <property type="entry name" value="GatB_N"/>
    <property type="match status" value="1"/>
</dbReference>
<dbReference type="GO" id="GO:0005524">
    <property type="term" value="F:ATP binding"/>
    <property type="evidence" value="ECO:0007669"/>
    <property type="project" value="UniProtKB-KW"/>
</dbReference>
<comment type="catalytic activity">
    <reaction evidence="6 7">
        <text>L-glutamyl-tRNA(Gln) + L-glutamine + ATP + H2O = L-glutaminyl-tRNA(Gln) + L-glutamate + ADP + phosphate + H(+)</text>
        <dbReference type="Rhea" id="RHEA:17521"/>
        <dbReference type="Rhea" id="RHEA-COMP:9681"/>
        <dbReference type="Rhea" id="RHEA-COMP:9684"/>
        <dbReference type="ChEBI" id="CHEBI:15377"/>
        <dbReference type="ChEBI" id="CHEBI:15378"/>
        <dbReference type="ChEBI" id="CHEBI:29985"/>
        <dbReference type="ChEBI" id="CHEBI:30616"/>
        <dbReference type="ChEBI" id="CHEBI:43474"/>
        <dbReference type="ChEBI" id="CHEBI:58359"/>
        <dbReference type="ChEBI" id="CHEBI:78520"/>
        <dbReference type="ChEBI" id="CHEBI:78521"/>
        <dbReference type="ChEBI" id="CHEBI:456216"/>
    </reaction>
</comment>
<dbReference type="InterPro" id="IPR017958">
    <property type="entry name" value="Gln-tRNA_amidoTrfase_suB_CS"/>
</dbReference>
<dbReference type="SUPFAM" id="SSF89095">
    <property type="entry name" value="GatB/YqeY motif"/>
    <property type="match status" value="1"/>
</dbReference>
<dbReference type="PANTHER" id="PTHR11659:SF0">
    <property type="entry name" value="GLUTAMYL-TRNA(GLN) AMIDOTRANSFERASE SUBUNIT B, MITOCHONDRIAL"/>
    <property type="match status" value="1"/>
</dbReference>
<dbReference type="EC" id="6.3.5.-" evidence="7"/>
<dbReference type="InterPro" id="IPR017959">
    <property type="entry name" value="Asn/Gln-tRNA_amidoTrfase_suB/E"/>
</dbReference>
<keyword evidence="5 7" id="KW-0648">Protein biosynthesis</keyword>
<dbReference type="NCBIfam" id="NF004014">
    <property type="entry name" value="PRK05477.1-4"/>
    <property type="match status" value="1"/>
</dbReference>
<dbReference type="GO" id="GO:0016740">
    <property type="term" value="F:transferase activity"/>
    <property type="evidence" value="ECO:0007669"/>
    <property type="project" value="UniProtKB-KW"/>
</dbReference>
<protein>
    <recommendedName>
        <fullName evidence="7">Glutamyl-tRNA(Gln) amidotransferase subunit B, mitochondrial</fullName>
        <shortName evidence="7">Glu-AdT subunit B</shortName>
        <ecNumber evidence="7">6.3.5.-</ecNumber>
    </recommendedName>
</protein>
<proteinExistence type="inferred from homology"/>
<dbReference type="Proteomes" id="UP000242474">
    <property type="component" value="Unassembled WGS sequence"/>
</dbReference>
<gene>
    <name evidence="9" type="ORF">COEREDRAFT_92912</name>
</gene>
<keyword evidence="7" id="KW-0496">Mitochondrion</keyword>
<accession>A0A2G5BB14</accession>
<evidence type="ECO:0000256" key="3">
    <source>
        <dbReference type="ARBA" id="ARBA00022741"/>
    </source>
</evidence>
<dbReference type="NCBIfam" id="TIGR00133">
    <property type="entry name" value="gatB"/>
    <property type="match status" value="1"/>
</dbReference>
<dbReference type="InterPro" id="IPR004413">
    <property type="entry name" value="GatB"/>
</dbReference>
<keyword evidence="2 7" id="KW-0436">Ligase</keyword>
<evidence type="ECO:0000256" key="5">
    <source>
        <dbReference type="ARBA" id="ARBA00022917"/>
    </source>
</evidence>
<comment type="similarity">
    <text evidence="1 7">Belongs to the GatB/GatE family. GatB subfamily.</text>
</comment>
<reference evidence="9 10" key="1">
    <citation type="journal article" date="2015" name="Genome Biol. Evol.">
        <title>Phylogenomic analyses indicate that early fungi evolved digesting cell walls of algal ancestors of land plants.</title>
        <authorList>
            <person name="Chang Y."/>
            <person name="Wang S."/>
            <person name="Sekimoto S."/>
            <person name="Aerts A.L."/>
            <person name="Choi C."/>
            <person name="Clum A."/>
            <person name="LaButti K.M."/>
            <person name="Lindquist E.A."/>
            <person name="Yee Ngan C."/>
            <person name="Ohm R.A."/>
            <person name="Salamov A.A."/>
            <person name="Grigoriev I.V."/>
            <person name="Spatafora J.W."/>
            <person name="Berbee M.L."/>
        </authorList>
    </citation>
    <scope>NUCLEOTIDE SEQUENCE [LARGE SCALE GENOMIC DNA]</scope>
    <source>
        <strain evidence="9 10">NRRL 1564</strain>
    </source>
</reference>
<keyword evidence="9" id="KW-0808">Transferase</keyword>
<dbReference type="PROSITE" id="PS01234">
    <property type="entry name" value="GATB"/>
    <property type="match status" value="1"/>
</dbReference>
<evidence type="ECO:0000256" key="7">
    <source>
        <dbReference type="HAMAP-Rule" id="MF_03147"/>
    </source>
</evidence>
<comment type="subunit">
    <text evidence="7">Subunit of the heterotrimeric GatCAB amidotransferase (AdT) complex, composed of A, B and C subunits.</text>
</comment>
<dbReference type="Pfam" id="PF02637">
    <property type="entry name" value="GatB_Yqey"/>
    <property type="match status" value="1"/>
</dbReference>
<dbReference type="AlphaFoldDB" id="A0A2G5BB14"/>
<keyword evidence="4 7" id="KW-0067">ATP-binding</keyword>
<dbReference type="SUPFAM" id="SSF55931">
    <property type="entry name" value="Glutamine synthetase/guanido kinase"/>
    <property type="match status" value="1"/>
</dbReference>
<keyword evidence="3 7" id="KW-0547">Nucleotide-binding</keyword>
<evidence type="ECO:0000256" key="4">
    <source>
        <dbReference type="ARBA" id="ARBA00022840"/>
    </source>
</evidence>
<comment type="function">
    <text evidence="7">Allows the formation of correctly charged Gln-tRNA(Gln) through the transamidation of misacylated Glu-tRNA(Gln) in the mitochondria. The reaction takes place in the presence of glutamine and ATP through an activated gamma-phospho-Glu-tRNA(Gln).</text>
</comment>
<comment type="subcellular location">
    <subcellularLocation>
        <location evidence="7">Mitochondrion</location>
    </subcellularLocation>
</comment>
<evidence type="ECO:0000256" key="6">
    <source>
        <dbReference type="ARBA" id="ARBA00047913"/>
    </source>
</evidence>
<dbReference type="GO" id="GO:0070681">
    <property type="term" value="P:glutaminyl-tRNAGln biosynthesis via transamidation"/>
    <property type="evidence" value="ECO:0007669"/>
    <property type="project" value="UniProtKB-UniRule"/>
</dbReference>
<dbReference type="EMBL" id="KZ303503">
    <property type="protein sequence ID" value="PIA15907.1"/>
    <property type="molecule type" value="Genomic_DNA"/>
</dbReference>
<dbReference type="Gene3D" id="1.10.10.410">
    <property type="match status" value="1"/>
</dbReference>
<dbReference type="InterPro" id="IPR018027">
    <property type="entry name" value="Asn/Gln_amidotransferase"/>
</dbReference>
<dbReference type="GO" id="GO:0050567">
    <property type="term" value="F:glutaminyl-tRNA synthase (glutamine-hydrolyzing) activity"/>
    <property type="evidence" value="ECO:0007669"/>
    <property type="project" value="UniProtKB-UniRule"/>
</dbReference>
<evidence type="ECO:0000256" key="1">
    <source>
        <dbReference type="ARBA" id="ARBA00005306"/>
    </source>
</evidence>
<dbReference type="InterPro" id="IPR003789">
    <property type="entry name" value="Asn/Gln_tRNA_amidoTrase-B-like"/>
</dbReference>
<evidence type="ECO:0000256" key="2">
    <source>
        <dbReference type="ARBA" id="ARBA00022598"/>
    </source>
</evidence>